<dbReference type="InterPro" id="IPR052499">
    <property type="entry name" value="C.elegans_NHRs"/>
</dbReference>
<dbReference type="AlphaFoldDB" id="A0AAF3EC75"/>
<keyword evidence="4" id="KW-1185">Reference proteome</keyword>
<dbReference type="WBParaSite" id="MBELARI_LOCUS11550">
    <property type="protein sequence ID" value="MBELARI_LOCUS11550"/>
    <property type="gene ID" value="MBELARI_LOCUS11550"/>
</dbReference>
<keyword evidence="2" id="KW-0804">Transcription</keyword>
<dbReference type="SUPFAM" id="SSF48508">
    <property type="entry name" value="Nuclear receptor ligand-binding domain"/>
    <property type="match status" value="1"/>
</dbReference>
<evidence type="ECO:0000256" key="1">
    <source>
        <dbReference type="ARBA" id="ARBA00023015"/>
    </source>
</evidence>
<organism evidence="4 5">
    <name type="scientific">Mesorhabditis belari</name>
    <dbReference type="NCBI Taxonomy" id="2138241"/>
    <lineage>
        <taxon>Eukaryota</taxon>
        <taxon>Metazoa</taxon>
        <taxon>Ecdysozoa</taxon>
        <taxon>Nematoda</taxon>
        <taxon>Chromadorea</taxon>
        <taxon>Rhabditida</taxon>
        <taxon>Rhabditina</taxon>
        <taxon>Rhabditomorpha</taxon>
        <taxon>Rhabditoidea</taxon>
        <taxon>Rhabditidae</taxon>
        <taxon>Mesorhabditinae</taxon>
        <taxon>Mesorhabditis</taxon>
    </lineage>
</organism>
<dbReference type="InterPro" id="IPR035500">
    <property type="entry name" value="NHR-like_dom_sf"/>
</dbReference>
<accession>A0AAF3EC75</accession>
<evidence type="ECO:0000256" key="3">
    <source>
        <dbReference type="ARBA" id="ARBA00023170"/>
    </source>
</evidence>
<dbReference type="Gene3D" id="1.10.565.10">
    <property type="entry name" value="Retinoid X Receptor"/>
    <property type="match status" value="1"/>
</dbReference>
<dbReference type="Proteomes" id="UP000887575">
    <property type="component" value="Unassembled WGS sequence"/>
</dbReference>
<proteinExistence type="predicted"/>
<dbReference type="PANTHER" id="PTHR47630">
    <property type="entry name" value="NUCLEAR HORMONE RECEPTOR FAMILY-RELATED-RELATED"/>
    <property type="match status" value="1"/>
</dbReference>
<sequence>MIPEITARRSGCNLREKRAKMEVWTGGKAGRGKIIDLSANTVELHASTSRNCLNEERSCSPRSSSSVACPDSREIQLAARVFSMPLGGFRKKEAIDLLKDMIYTQEIIMNDDLNRPVEVDFSFSMDVSLAQILQNPLVACPRVPIAMRPELKPLIPEASWLQMVGRIFCRSVVLFADWCRSVPEFRDLDAVDQINFFARQVLRQILFNNFYYTHNHAHSYYFYTHFGMTIVIPCMGLTEKSAEVARKAFNKYCHTLLEHLKMRYRRESVAIEKFTELMELPKYMQNIALKMGSQLGKSVLHKGNGMGGRLPEEIFSRL</sequence>
<keyword evidence="3" id="KW-0675">Receptor</keyword>
<reference evidence="5" key="1">
    <citation type="submission" date="2024-02" db="UniProtKB">
        <authorList>
            <consortium name="WormBaseParasite"/>
        </authorList>
    </citation>
    <scope>IDENTIFICATION</scope>
</reference>
<evidence type="ECO:0000313" key="4">
    <source>
        <dbReference type="Proteomes" id="UP000887575"/>
    </source>
</evidence>
<evidence type="ECO:0000313" key="5">
    <source>
        <dbReference type="WBParaSite" id="MBELARI_LOCUS11550"/>
    </source>
</evidence>
<protein>
    <submittedName>
        <fullName evidence="5">Uncharacterized protein</fullName>
    </submittedName>
</protein>
<evidence type="ECO:0000256" key="2">
    <source>
        <dbReference type="ARBA" id="ARBA00023163"/>
    </source>
</evidence>
<name>A0AAF3EC75_9BILA</name>
<keyword evidence="1" id="KW-0805">Transcription regulation</keyword>